<dbReference type="GO" id="GO:0006950">
    <property type="term" value="P:response to stress"/>
    <property type="evidence" value="ECO:0007669"/>
    <property type="project" value="TreeGrafter"/>
</dbReference>
<dbReference type="InterPro" id="IPR039422">
    <property type="entry name" value="MarR/SlyA-like"/>
</dbReference>
<proteinExistence type="predicted"/>
<evidence type="ECO:0000313" key="2">
    <source>
        <dbReference type="EMBL" id="TXK13360.1"/>
    </source>
</evidence>
<comment type="caution">
    <text evidence="2">The sequence shown here is derived from an EMBL/GenBank/DDBJ whole genome shotgun (WGS) entry which is preliminary data.</text>
</comment>
<dbReference type="AlphaFoldDB" id="A0A5C8I5B4"/>
<dbReference type="PANTHER" id="PTHR33164:SF99">
    <property type="entry name" value="MARR FAMILY REGULATORY PROTEIN"/>
    <property type="match status" value="1"/>
</dbReference>
<dbReference type="SMART" id="SM00347">
    <property type="entry name" value="HTH_MARR"/>
    <property type="match status" value="2"/>
</dbReference>
<dbReference type="InterPro" id="IPR036388">
    <property type="entry name" value="WH-like_DNA-bd_sf"/>
</dbReference>
<dbReference type="PROSITE" id="PS50995">
    <property type="entry name" value="HTH_MARR_2"/>
    <property type="match status" value="1"/>
</dbReference>
<dbReference type="InterPro" id="IPR036390">
    <property type="entry name" value="WH_DNA-bd_sf"/>
</dbReference>
<dbReference type="EMBL" id="VRSV01000001">
    <property type="protein sequence ID" value="TXK13360.1"/>
    <property type="molecule type" value="Genomic_DNA"/>
</dbReference>
<dbReference type="PANTHER" id="PTHR33164">
    <property type="entry name" value="TRANSCRIPTIONAL REGULATOR, MARR FAMILY"/>
    <property type="match status" value="1"/>
</dbReference>
<evidence type="ECO:0000313" key="3">
    <source>
        <dbReference type="Proteomes" id="UP000321034"/>
    </source>
</evidence>
<accession>A0A5C8I5B4</accession>
<dbReference type="RefSeq" id="WP_147894018.1">
    <property type="nucleotide sequence ID" value="NZ_BAAANR010000001.1"/>
</dbReference>
<gene>
    <name evidence="2" type="ORF">FVP77_08125</name>
</gene>
<organism evidence="2 3">
    <name type="scientific">Microbacterium hatanonis</name>
    <dbReference type="NCBI Taxonomy" id="404366"/>
    <lineage>
        <taxon>Bacteria</taxon>
        <taxon>Bacillati</taxon>
        <taxon>Actinomycetota</taxon>
        <taxon>Actinomycetes</taxon>
        <taxon>Micrococcales</taxon>
        <taxon>Microbacteriaceae</taxon>
        <taxon>Microbacterium</taxon>
    </lineage>
</organism>
<name>A0A5C8I5B4_9MICO</name>
<dbReference type="GO" id="GO:0003700">
    <property type="term" value="F:DNA-binding transcription factor activity"/>
    <property type="evidence" value="ECO:0007669"/>
    <property type="project" value="InterPro"/>
</dbReference>
<dbReference type="Gene3D" id="1.10.10.10">
    <property type="entry name" value="Winged helix-like DNA-binding domain superfamily/Winged helix DNA-binding domain"/>
    <property type="match status" value="2"/>
</dbReference>
<reference evidence="2 3" key="1">
    <citation type="submission" date="2019-08" db="EMBL/GenBank/DDBJ databases">
        <authorList>
            <person name="Dong K."/>
        </authorList>
    </citation>
    <scope>NUCLEOTIDE SEQUENCE [LARGE SCALE GENOMIC DNA]</scope>
    <source>
        <strain evidence="2 3">JCM14558</strain>
    </source>
</reference>
<dbReference type="InterPro" id="IPR000835">
    <property type="entry name" value="HTH_MarR-typ"/>
</dbReference>
<dbReference type="Pfam" id="PF01047">
    <property type="entry name" value="MarR"/>
    <property type="match status" value="1"/>
</dbReference>
<dbReference type="Proteomes" id="UP000321034">
    <property type="component" value="Unassembled WGS sequence"/>
</dbReference>
<keyword evidence="3" id="KW-1185">Reference proteome</keyword>
<dbReference type="OrthoDB" id="5058347at2"/>
<dbReference type="SUPFAM" id="SSF46785">
    <property type="entry name" value="Winged helix' DNA-binding domain"/>
    <property type="match status" value="2"/>
</dbReference>
<evidence type="ECO:0000259" key="1">
    <source>
        <dbReference type="PROSITE" id="PS50995"/>
    </source>
</evidence>
<sequence>MDASALNRAMDLLGQFSDRLTHVFDDAFGTRWAEIEDILAIAEILTGRFVTTRLLADTSGLDRRAISRMVARLRSEELVTTRPSAADKRAVEVVLTDRGERQAAVLRASLDDFFRASSEIASQIAHGLQPSSRPPLKGAPADPVDLLRRVCEAGAALVNTMPGAATQGQLAARQRAALVQIVSQGGARPNDLSPALGVSRAGVAYIIDQLCAKGFVSRRRGTVPEDRRAVVLEATADGVRAVQAVMAGIEGQRESLANLFGEVAHWRELVVEAEPLGLATNAGG</sequence>
<feature type="domain" description="HTH marR-type" evidence="1">
    <location>
        <begin position="140"/>
        <end position="275"/>
    </location>
</feature>
<protein>
    <submittedName>
        <fullName evidence="2">Winged helix-turn-helix transcriptional regulator</fullName>
    </submittedName>
</protein>